<evidence type="ECO:0000313" key="3">
    <source>
        <dbReference type="Proteomes" id="UP001500928"/>
    </source>
</evidence>
<dbReference type="RefSeq" id="WP_345417615.1">
    <property type="nucleotide sequence ID" value="NZ_BAABHO010000028.1"/>
</dbReference>
<gene>
    <name evidence="2" type="ORF">GCM10023200_34740</name>
</gene>
<dbReference type="Proteomes" id="UP001500928">
    <property type="component" value="Unassembled WGS sequence"/>
</dbReference>
<evidence type="ECO:0000313" key="2">
    <source>
        <dbReference type="EMBL" id="GAA4795742.1"/>
    </source>
</evidence>
<sequence>MSAPVLAPAASPLPAEPCPDGVDPDTPSALRIGVAPVTSPSIVTLPASELDPVDVRTPLVPDVRVRTPVPDVRRERSGGPVVDVEFAHHCWPWSERGTDWEIEATSTVAAALVAFLRGTGLTVSTSVLIDDKKVGSPGGDDGSERVDWCLKKLNVDRVMWESRLVEHLDAVERSCAPGSAVPGRMRRRLARQHELACSQDVAIWQALRLGAFAAEVDTWAPSPDPGGDVGAADLVEPADIVVTVLPRRYEEYERKAYHESLRPWLEATPLAETRGRTTLRGRASGREVVLWAIFLDPQEELDDAALQELGTSEAEQLVHHLPQSTRCSLRPRRLTSMADG</sequence>
<accession>A0ABP9BIE1</accession>
<protein>
    <submittedName>
        <fullName evidence="2">Uncharacterized protein</fullName>
    </submittedName>
</protein>
<name>A0ABP9BIE1_9PSEU</name>
<dbReference type="EMBL" id="BAABHO010000028">
    <property type="protein sequence ID" value="GAA4795742.1"/>
    <property type="molecule type" value="Genomic_DNA"/>
</dbReference>
<evidence type="ECO:0000256" key="1">
    <source>
        <dbReference type="SAM" id="MobiDB-lite"/>
    </source>
</evidence>
<comment type="caution">
    <text evidence="2">The sequence shown here is derived from an EMBL/GenBank/DDBJ whole genome shotgun (WGS) entry which is preliminary data.</text>
</comment>
<feature type="compositionally biased region" description="Low complexity" evidence="1">
    <location>
        <begin position="1"/>
        <end position="13"/>
    </location>
</feature>
<organism evidence="2 3">
    <name type="scientific">Actinomycetospora chlora</name>
    <dbReference type="NCBI Taxonomy" id="663608"/>
    <lineage>
        <taxon>Bacteria</taxon>
        <taxon>Bacillati</taxon>
        <taxon>Actinomycetota</taxon>
        <taxon>Actinomycetes</taxon>
        <taxon>Pseudonocardiales</taxon>
        <taxon>Pseudonocardiaceae</taxon>
        <taxon>Actinomycetospora</taxon>
    </lineage>
</organism>
<proteinExistence type="predicted"/>
<feature type="region of interest" description="Disordered" evidence="1">
    <location>
        <begin position="1"/>
        <end position="26"/>
    </location>
</feature>
<reference evidence="3" key="1">
    <citation type="journal article" date="2019" name="Int. J. Syst. Evol. Microbiol.">
        <title>The Global Catalogue of Microorganisms (GCM) 10K type strain sequencing project: providing services to taxonomists for standard genome sequencing and annotation.</title>
        <authorList>
            <consortium name="The Broad Institute Genomics Platform"/>
            <consortium name="The Broad Institute Genome Sequencing Center for Infectious Disease"/>
            <person name="Wu L."/>
            <person name="Ma J."/>
        </authorList>
    </citation>
    <scope>NUCLEOTIDE SEQUENCE [LARGE SCALE GENOMIC DNA]</scope>
    <source>
        <strain evidence="3">JCM 17979</strain>
    </source>
</reference>
<keyword evidence="3" id="KW-1185">Reference proteome</keyword>